<reference evidence="4 5" key="1">
    <citation type="submission" date="2016-10" db="EMBL/GenBank/DDBJ databases">
        <authorList>
            <person name="de Groot N.N."/>
        </authorList>
    </citation>
    <scope>NUCLEOTIDE SEQUENCE [LARGE SCALE GENOMIC DNA]</scope>
    <source>
        <strain evidence="4 5">DSM 12130</strain>
    </source>
</reference>
<evidence type="ECO:0000256" key="1">
    <source>
        <dbReference type="ARBA" id="ARBA00007137"/>
    </source>
</evidence>
<evidence type="ECO:0000313" key="4">
    <source>
        <dbReference type="EMBL" id="SDP49329.1"/>
    </source>
</evidence>
<dbReference type="GO" id="GO:0015948">
    <property type="term" value="P:methanogenesis"/>
    <property type="evidence" value="ECO:0007669"/>
    <property type="project" value="InterPro"/>
</dbReference>
<dbReference type="OrthoDB" id="9815793at2"/>
<dbReference type="RefSeq" id="WP_143005519.1">
    <property type="nucleotide sequence ID" value="NZ_FNJI01000022.1"/>
</dbReference>
<dbReference type="AlphaFoldDB" id="A0A1H0T5S3"/>
<keyword evidence="2 4" id="KW-0489">Methyltransferase</keyword>
<proteinExistence type="inferred from homology"/>
<evidence type="ECO:0000256" key="3">
    <source>
        <dbReference type="ARBA" id="ARBA00022679"/>
    </source>
</evidence>
<keyword evidence="5" id="KW-1185">Reference proteome</keyword>
<dbReference type="Pfam" id="PF06253">
    <property type="entry name" value="MTTB"/>
    <property type="match status" value="1"/>
</dbReference>
<organism evidence="4 5">
    <name type="scientific">Desulforhopalus singaporensis</name>
    <dbReference type="NCBI Taxonomy" id="91360"/>
    <lineage>
        <taxon>Bacteria</taxon>
        <taxon>Pseudomonadati</taxon>
        <taxon>Thermodesulfobacteriota</taxon>
        <taxon>Desulfobulbia</taxon>
        <taxon>Desulfobulbales</taxon>
        <taxon>Desulfocapsaceae</taxon>
        <taxon>Desulforhopalus</taxon>
    </lineage>
</organism>
<dbReference type="Gene3D" id="3.20.20.480">
    <property type="entry name" value="Trimethylamine methyltransferase-like"/>
    <property type="match status" value="1"/>
</dbReference>
<dbReference type="GO" id="GO:0032259">
    <property type="term" value="P:methylation"/>
    <property type="evidence" value="ECO:0007669"/>
    <property type="project" value="UniProtKB-KW"/>
</dbReference>
<dbReference type="EMBL" id="FNJI01000022">
    <property type="protein sequence ID" value="SDP49329.1"/>
    <property type="molecule type" value="Genomic_DNA"/>
</dbReference>
<dbReference type="STRING" id="91360.SAMN05660330_02940"/>
<evidence type="ECO:0000313" key="5">
    <source>
        <dbReference type="Proteomes" id="UP000199073"/>
    </source>
</evidence>
<dbReference type="Proteomes" id="UP000199073">
    <property type="component" value="Unassembled WGS sequence"/>
</dbReference>
<gene>
    <name evidence="4" type="ORF">SAMN05660330_02940</name>
</gene>
<comment type="similarity">
    <text evidence="1">Belongs to the trimethylamine methyltransferase family.</text>
</comment>
<sequence>MKKEQTRLAWPLSVSEIEQVHHTALDILEKIGMGKPPEELKALALEKGCTISNEGRLCFPRTLIEDILSKCIPRTVLPSRGGAPVQLDDGFAHFGHIGVAPSVVDFETGEYRDSTLVDLYDLNRLFDALPGMSTGDVPVSATNISDPGSVGVNTLYAILAATNKHAIVDMADQDQLEPMIQLLEMIIGKDKKGIDSPVTFIYCPTTSPLNYEKKYMSMCLDVVKKGYPVTPLIAPMAGAAAPATLAGALAMTVAEALGVLAAVQMQSPGHPTMLGVWPFVADLHTGGFAGGAAEEPLLSAAAAQMIKWYGIEGTVPSGMTDSKLIDAQSGYEKGISVALAALGGGTFVGEAAGMQGSLMGASFEAFVLDQDMLSYINRLQRGIAVNEETLGFSMIADVVKQGIGNFLYHPLTMKYMRSEYEYPQFADRTMINQWKAKGKPDIRQKAREKTRKLLCEHYPAYIDPDLDARIRKTFNIELNTEDMRPKCGRW</sequence>
<keyword evidence="3 4" id="KW-0808">Transferase</keyword>
<evidence type="ECO:0000256" key="2">
    <source>
        <dbReference type="ARBA" id="ARBA00022603"/>
    </source>
</evidence>
<protein>
    <submittedName>
        <fullName evidence="4">Trimethylamine---corrinoid protein Co-methyltransferase</fullName>
    </submittedName>
</protein>
<dbReference type="InterPro" id="IPR038601">
    <property type="entry name" value="MttB-like_sf"/>
</dbReference>
<name>A0A1H0T5S3_9BACT</name>
<dbReference type="GO" id="GO:0008168">
    <property type="term" value="F:methyltransferase activity"/>
    <property type="evidence" value="ECO:0007669"/>
    <property type="project" value="UniProtKB-KW"/>
</dbReference>
<accession>A0A1H0T5S3</accession>
<dbReference type="InterPro" id="IPR010426">
    <property type="entry name" value="MTTB_MeTrfase"/>
</dbReference>